<evidence type="ECO:0000313" key="2">
    <source>
        <dbReference type="Proteomes" id="UP000708148"/>
    </source>
</evidence>
<name>A0A8S1J3X5_9CHLO</name>
<accession>A0A8S1J3X5</accession>
<dbReference type="Proteomes" id="UP000708148">
    <property type="component" value="Unassembled WGS sequence"/>
</dbReference>
<proteinExistence type="predicted"/>
<dbReference type="AlphaFoldDB" id="A0A8S1J3X5"/>
<evidence type="ECO:0000313" key="1">
    <source>
        <dbReference type="EMBL" id="CAD7701795.1"/>
    </source>
</evidence>
<keyword evidence="2" id="KW-1185">Reference proteome</keyword>
<protein>
    <submittedName>
        <fullName evidence="1">Uncharacterized protein</fullName>
    </submittedName>
</protein>
<gene>
    <name evidence="1" type="ORF">OSTQU699_LOCUS7152</name>
</gene>
<sequence>MSVLLLPASNVDCWDAVLGGDLHNNACTSCHGSIGACAEDGQTQAIQVLFSQSSRCRGPEPGGMKTPSDVRSCQWSLETCAGQQDESRSLQSVRALWALQG</sequence>
<comment type="caution">
    <text evidence="1">The sequence shown here is derived from an EMBL/GenBank/DDBJ whole genome shotgun (WGS) entry which is preliminary data.</text>
</comment>
<organism evidence="1 2">
    <name type="scientific">Ostreobium quekettii</name>
    <dbReference type="NCBI Taxonomy" id="121088"/>
    <lineage>
        <taxon>Eukaryota</taxon>
        <taxon>Viridiplantae</taxon>
        <taxon>Chlorophyta</taxon>
        <taxon>core chlorophytes</taxon>
        <taxon>Ulvophyceae</taxon>
        <taxon>TCBD clade</taxon>
        <taxon>Bryopsidales</taxon>
        <taxon>Ostreobineae</taxon>
        <taxon>Ostreobiaceae</taxon>
        <taxon>Ostreobium</taxon>
    </lineage>
</organism>
<reference evidence="1" key="1">
    <citation type="submission" date="2020-12" db="EMBL/GenBank/DDBJ databases">
        <authorList>
            <person name="Iha C."/>
        </authorList>
    </citation>
    <scope>NUCLEOTIDE SEQUENCE</scope>
</reference>
<dbReference type="EMBL" id="CAJHUC010001635">
    <property type="protein sequence ID" value="CAD7701795.1"/>
    <property type="molecule type" value="Genomic_DNA"/>
</dbReference>